<evidence type="ECO:0000313" key="2">
    <source>
        <dbReference type="Proteomes" id="UP000198460"/>
    </source>
</evidence>
<gene>
    <name evidence="1" type="ORF">BSIN_3736</name>
</gene>
<accession>A0A238H6C6</accession>
<organism evidence="1 2">
    <name type="scientific">Burkholderia singularis</name>
    <dbReference type="NCBI Taxonomy" id="1503053"/>
    <lineage>
        <taxon>Bacteria</taxon>
        <taxon>Pseudomonadati</taxon>
        <taxon>Pseudomonadota</taxon>
        <taxon>Betaproteobacteria</taxon>
        <taxon>Burkholderiales</taxon>
        <taxon>Burkholderiaceae</taxon>
        <taxon>Burkholderia</taxon>
        <taxon>pseudomallei group</taxon>
    </lineage>
</organism>
<reference evidence="1 2" key="1">
    <citation type="submission" date="2017-04" db="EMBL/GenBank/DDBJ databases">
        <authorList>
            <person name="Afonso C.L."/>
            <person name="Miller P.J."/>
            <person name="Scott M.A."/>
            <person name="Spackman E."/>
            <person name="Goraichik I."/>
            <person name="Dimitrov K.M."/>
            <person name="Suarez D.L."/>
            <person name="Swayne D.E."/>
        </authorList>
    </citation>
    <scope>NUCLEOTIDE SEQUENCE [LARGE SCALE GENOMIC DNA]</scope>
    <source>
        <strain evidence="1">LMG 28154</strain>
    </source>
</reference>
<dbReference type="Proteomes" id="UP000198460">
    <property type="component" value="Unassembled WGS sequence"/>
</dbReference>
<protein>
    <submittedName>
        <fullName evidence="1">Uncharacterized protein</fullName>
    </submittedName>
</protein>
<name>A0A238H6C6_9BURK</name>
<proteinExistence type="predicted"/>
<sequence length="63" mass="6450">MALDSPVKPRLRLSGLTESMTGDLVDAALAYRSADAGHVGASMLPVALKSNISAISPKKPASD</sequence>
<dbReference type="EMBL" id="FXAN01000058">
    <property type="protein sequence ID" value="SMG00603.1"/>
    <property type="molecule type" value="Genomic_DNA"/>
</dbReference>
<evidence type="ECO:0000313" key="1">
    <source>
        <dbReference type="EMBL" id="SMG00603.1"/>
    </source>
</evidence>
<dbReference type="AlphaFoldDB" id="A0A238H6C6"/>